<sequence>MLKSQLNYFNPTIIFVLGWMFFCLLPLIYFGEPPLLIIMLNIVIVFSFIIGCVLSYSSKNWISYVLYDNKYSRIKSLLSILCFLYIIIKLYLISTTEINSGNYSEKYAVESQFYLYLMIFDKLFNVIFLFFLSLFAIEGKIKFYFVFSISLLSTFFEPTRLLIILTLVYWILLGVSIGYIKIRLIQVILIALASPFIFSFLLIKRVYSFEGSSYDFIFHLFKLIDYDLLVSGMINGLETFESYKALINVINDNFIHPLSGFVRILFMPIPRTFWIDKPESIARLIAENYYPEAYQKGGGQLAGPIGDGFINAGFLGVFIIWLALGFISVSFYKYFKRGVMKGGNIEKAYYCTFYYIYLIYFINCLRGFASDLFWVFAVNMIMLYIIKVIFFKRIQYKE</sequence>
<accession>A0A385JM20</accession>
<keyword evidence="1" id="KW-0812">Transmembrane</keyword>
<dbReference type="AlphaFoldDB" id="A0A385JM20"/>
<reference evidence="2" key="1">
    <citation type="journal article" date="2017" name="PLoS ONE">
        <title>Genetic diversity of the O antigens of Proteus species and the development of a suspension array for molecular serotyping.</title>
        <authorList>
            <person name="Yu X."/>
            <person name="Torzewska A."/>
            <person name="Zhang X."/>
            <person name="Yin Z."/>
            <person name="Drzewiecka D."/>
            <person name="Cao H."/>
            <person name="Liu B."/>
            <person name="Knirel Y.A."/>
            <person name="Rozalski A."/>
            <person name="Wang L."/>
        </authorList>
    </citation>
    <scope>NUCLEOTIDE SEQUENCE</scope>
    <source>
        <strain evidence="2">PrK 17/57</strain>
    </source>
</reference>
<feature type="transmembrane region" description="Helical" evidence="1">
    <location>
        <begin position="309"/>
        <end position="335"/>
    </location>
</feature>
<feature type="transmembrane region" description="Helical" evidence="1">
    <location>
        <begin position="36"/>
        <end position="56"/>
    </location>
</feature>
<feature type="transmembrane region" description="Helical" evidence="1">
    <location>
        <begin position="141"/>
        <end position="156"/>
    </location>
</feature>
<keyword evidence="1" id="KW-1133">Transmembrane helix</keyword>
<feature type="transmembrane region" description="Helical" evidence="1">
    <location>
        <begin position="347"/>
        <end position="368"/>
    </location>
</feature>
<evidence type="ECO:0000313" key="2">
    <source>
        <dbReference type="EMBL" id="AXY99381.1"/>
    </source>
</evidence>
<keyword evidence="1" id="KW-0472">Membrane</keyword>
<feature type="transmembrane region" description="Helical" evidence="1">
    <location>
        <begin position="12"/>
        <end position="30"/>
    </location>
</feature>
<dbReference type="NCBIfam" id="TIGR04370">
    <property type="entry name" value="glyco_rpt_poly"/>
    <property type="match status" value="1"/>
</dbReference>
<evidence type="ECO:0000256" key="1">
    <source>
        <dbReference type="SAM" id="Phobius"/>
    </source>
</evidence>
<proteinExistence type="predicted"/>
<feature type="transmembrane region" description="Helical" evidence="1">
    <location>
        <begin position="187"/>
        <end position="207"/>
    </location>
</feature>
<protein>
    <submittedName>
        <fullName evidence="2">Wzy</fullName>
    </submittedName>
</protein>
<feature type="transmembrane region" description="Helical" evidence="1">
    <location>
        <begin position="162"/>
        <end position="180"/>
    </location>
</feature>
<organism evidence="2">
    <name type="scientific">Proteus vulgaris</name>
    <dbReference type="NCBI Taxonomy" id="585"/>
    <lineage>
        <taxon>Bacteria</taxon>
        <taxon>Pseudomonadati</taxon>
        <taxon>Pseudomonadota</taxon>
        <taxon>Gammaproteobacteria</taxon>
        <taxon>Enterobacterales</taxon>
        <taxon>Morganellaceae</taxon>
        <taxon>Proteus</taxon>
    </lineage>
</organism>
<feature type="transmembrane region" description="Helical" evidence="1">
    <location>
        <begin position="113"/>
        <end position="134"/>
    </location>
</feature>
<dbReference type="EMBL" id="KY710689">
    <property type="protein sequence ID" value="AXY99381.1"/>
    <property type="molecule type" value="Genomic_DNA"/>
</dbReference>
<name>A0A385JM20_PROVU</name>
<feature type="transmembrane region" description="Helical" evidence="1">
    <location>
        <begin position="77"/>
        <end position="93"/>
    </location>
</feature>
<feature type="transmembrane region" description="Helical" evidence="1">
    <location>
        <begin position="374"/>
        <end position="391"/>
    </location>
</feature>